<evidence type="ECO:0000256" key="7">
    <source>
        <dbReference type="ARBA" id="ARBA00022723"/>
    </source>
</evidence>
<dbReference type="InterPro" id="IPR013783">
    <property type="entry name" value="Ig-like_fold"/>
</dbReference>
<dbReference type="SUPFAM" id="SSF57845">
    <property type="entry name" value="B-box zinc-binding domain"/>
    <property type="match status" value="1"/>
</dbReference>
<organism evidence="23 24">
    <name type="scientific">Cyprinodon variegatus</name>
    <name type="common">Sheepshead minnow</name>
    <dbReference type="NCBI Taxonomy" id="28743"/>
    <lineage>
        <taxon>Eukaryota</taxon>
        <taxon>Metazoa</taxon>
        <taxon>Chordata</taxon>
        <taxon>Craniata</taxon>
        <taxon>Vertebrata</taxon>
        <taxon>Euteleostomi</taxon>
        <taxon>Actinopterygii</taxon>
        <taxon>Neopterygii</taxon>
        <taxon>Teleostei</taxon>
        <taxon>Neoteleostei</taxon>
        <taxon>Acanthomorphata</taxon>
        <taxon>Ovalentaria</taxon>
        <taxon>Atherinomorphae</taxon>
        <taxon>Cyprinodontiformes</taxon>
        <taxon>Cyprinodontidae</taxon>
        <taxon>Cyprinodon</taxon>
    </lineage>
</organism>
<evidence type="ECO:0000256" key="10">
    <source>
        <dbReference type="ARBA" id="ARBA00022786"/>
    </source>
</evidence>
<name>A0A3Q2GQZ2_CYPVA</name>
<evidence type="ECO:0000256" key="15">
    <source>
        <dbReference type="ARBA" id="ARBA00043214"/>
    </source>
</evidence>
<evidence type="ECO:0000256" key="4">
    <source>
        <dbReference type="ARBA" id="ARBA00012483"/>
    </source>
</evidence>
<protein>
    <recommendedName>
        <fullName evidence="13">Tripartite motif-containing protein 2</fullName>
        <ecNumber evidence="4">2.3.2.27</ecNumber>
    </recommendedName>
    <alternativeName>
        <fullName evidence="14">E3 ubiquitin-protein ligase TRIM2</fullName>
    </alternativeName>
    <alternativeName>
        <fullName evidence="15">RING-type E3 ubiquitin transferase TRIM2</fullName>
    </alternativeName>
</protein>
<dbReference type="GeneTree" id="ENSGT00940000155905"/>
<dbReference type="PANTHER" id="PTHR24104:SF23">
    <property type="entry name" value="RING-TYPE E3 UBIQUITIN TRANSFERASE"/>
    <property type="match status" value="1"/>
</dbReference>
<dbReference type="SMART" id="SM00557">
    <property type="entry name" value="IG_FLMN"/>
    <property type="match status" value="1"/>
</dbReference>
<dbReference type="GO" id="GO:0008270">
    <property type="term" value="F:zinc ion binding"/>
    <property type="evidence" value="ECO:0007669"/>
    <property type="project" value="UniProtKB-KW"/>
</dbReference>
<dbReference type="GO" id="GO:0000209">
    <property type="term" value="P:protein polyubiquitination"/>
    <property type="evidence" value="ECO:0007669"/>
    <property type="project" value="TreeGrafter"/>
</dbReference>
<dbReference type="FunFam" id="2.60.40.10:FF:000198">
    <property type="entry name" value="Tripartite motif-containing protein 2"/>
    <property type="match status" value="1"/>
</dbReference>
<feature type="coiled-coil region" evidence="20">
    <location>
        <begin position="73"/>
        <end position="128"/>
    </location>
</feature>
<dbReference type="InterPro" id="IPR050952">
    <property type="entry name" value="TRIM-NHL_E3_ligases"/>
</dbReference>
<keyword evidence="7" id="KW-0479">Metal-binding</keyword>
<dbReference type="GO" id="GO:0007399">
    <property type="term" value="P:nervous system development"/>
    <property type="evidence" value="ECO:0007669"/>
    <property type="project" value="UniProtKB-ARBA"/>
</dbReference>
<dbReference type="PROSITE" id="PS50194">
    <property type="entry name" value="FILAMIN_REPEAT"/>
    <property type="match status" value="1"/>
</dbReference>
<evidence type="ECO:0000313" key="24">
    <source>
        <dbReference type="Proteomes" id="UP000265020"/>
    </source>
</evidence>
<feature type="repeat" description="NHL" evidence="19">
    <location>
        <begin position="434"/>
        <end position="477"/>
    </location>
</feature>
<keyword evidence="12" id="KW-0832">Ubl conjugation</keyword>
<evidence type="ECO:0000256" key="18">
    <source>
        <dbReference type="PROSITE-ProRule" id="PRU00087"/>
    </source>
</evidence>
<evidence type="ECO:0000256" key="12">
    <source>
        <dbReference type="ARBA" id="ARBA00022843"/>
    </source>
</evidence>
<evidence type="ECO:0000256" key="21">
    <source>
        <dbReference type="SAM" id="MobiDB-lite"/>
    </source>
</evidence>
<dbReference type="Proteomes" id="UP000265020">
    <property type="component" value="Unassembled WGS sequence"/>
</dbReference>
<dbReference type="Gene3D" id="2.120.10.30">
    <property type="entry name" value="TolB, C-terminal domain"/>
    <property type="match status" value="2"/>
</dbReference>
<feature type="repeat" description="NHL" evidence="19">
    <location>
        <begin position="523"/>
        <end position="566"/>
    </location>
</feature>
<comment type="similarity">
    <text evidence="3">Belongs to the TRIM/RBCC family.</text>
</comment>
<evidence type="ECO:0000256" key="2">
    <source>
        <dbReference type="ARBA" id="ARBA00004906"/>
    </source>
</evidence>
<feature type="repeat" description="NHL" evidence="19">
    <location>
        <begin position="614"/>
        <end position="657"/>
    </location>
</feature>
<feature type="repeat" description="NHL" evidence="19">
    <location>
        <begin position="387"/>
        <end position="430"/>
    </location>
</feature>
<dbReference type="EC" id="2.3.2.27" evidence="4"/>
<keyword evidence="20" id="KW-0175">Coiled coil</keyword>
<proteinExistence type="inferred from homology"/>
<feature type="repeat" description="NHL" evidence="19">
    <location>
        <begin position="570"/>
        <end position="613"/>
    </location>
</feature>
<dbReference type="InterPro" id="IPR003649">
    <property type="entry name" value="Bbox_C"/>
</dbReference>
<dbReference type="PROSITE" id="PS51125">
    <property type="entry name" value="NHL"/>
    <property type="match status" value="6"/>
</dbReference>
<keyword evidence="5" id="KW-0597">Phosphoprotein</keyword>
<dbReference type="Pfam" id="PF00630">
    <property type="entry name" value="Filamin"/>
    <property type="match status" value="1"/>
</dbReference>
<dbReference type="OMA" id="FTCEGKF"/>
<dbReference type="Ensembl" id="ENSCVAT00000027715.1">
    <property type="protein sequence ID" value="ENSCVAP00000032155.1"/>
    <property type="gene ID" value="ENSCVAG00000022121.1"/>
</dbReference>
<dbReference type="FunFam" id="2.120.10.30:FF:000007">
    <property type="entry name" value="Putative tripartite motif-containing protein 2"/>
    <property type="match status" value="1"/>
</dbReference>
<evidence type="ECO:0000313" key="23">
    <source>
        <dbReference type="Ensembl" id="ENSCVAP00000032155.1"/>
    </source>
</evidence>
<evidence type="ECO:0000256" key="17">
    <source>
        <dbReference type="PROSITE-ProRule" id="PRU00024"/>
    </source>
</evidence>
<evidence type="ECO:0000256" key="11">
    <source>
        <dbReference type="ARBA" id="ARBA00022833"/>
    </source>
</evidence>
<dbReference type="SUPFAM" id="SSF81296">
    <property type="entry name" value="E set domains"/>
    <property type="match status" value="1"/>
</dbReference>
<evidence type="ECO:0000256" key="16">
    <source>
        <dbReference type="ARBA" id="ARBA00046514"/>
    </source>
</evidence>
<dbReference type="AlphaFoldDB" id="A0A3Q2GQZ2"/>
<reference evidence="23" key="1">
    <citation type="submission" date="2025-08" db="UniProtKB">
        <authorList>
            <consortium name="Ensembl"/>
        </authorList>
    </citation>
    <scope>IDENTIFICATION</scope>
</reference>
<dbReference type="SMART" id="SM00502">
    <property type="entry name" value="BBC"/>
    <property type="match status" value="1"/>
</dbReference>
<comment type="pathway">
    <text evidence="2">Protein modification; protein ubiquitination.</text>
</comment>
<dbReference type="PANTHER" id="PTHR24104">
    <property type="entry name" value="E3 UBIQUITIN-PROTEIN LIGASE NHLRC1-RELATED"/>
    <property type="match status" value="1"/>
</dbReference>
<keyword evidence="9 17" id="KW-0863">Zinc-finger</keyword>
<evidence type="ECO:0000256" key="6">
    <source>
        <dbReference type="ARBA" id="ARBA00022679"/>
    </source>
</evidence>
<keyword evidence="8" id="KW-0677">Repeat</keyword>
<feature type="compositionally biased region" description="Basic residues" evidence="21">
    <location>
        <begin position="352"/>
        <end position="365"/>
    </location>
</feature>
<evidence type="ECO:0000256" key="19">
    <source>
        <dbReference type="PROSITE-ProRule" id="PRU00504"/>
    </source>
</evidence>
<evidence type="ECO:0000256" key="1">
    <source>
        <dbReference type="ARBA" id="ARBA00000900"/>
    </source>
</evidence>
<dbReference type="InterPro" id="IPR000315">
    <property type="entry name" value="Znf_B-box"/>
</dbReference>
<evidence type="ECO:0000256" key="8">
    <source>
        <dbReference type="ARBA" id="ARBA00022737"/>
    </source>
</evidence>
<evidence type="ECO:0000256" key="9">
    <source>
        <dbReference type="ARBA" id="ARBA00022771"/>
    </source>
</evidence>
<feature type="domain" description="B box-type" evidence="22">
    <location>
        <begin position="26"/>
        <end position="72"/>
    </location>
</feature>
<keyword evidence="24" id="KW-1185">Reference proteome</keyword>
<dbReference type="CDD" id="cd14960">
    <property type="entry name" value="NHL_TRIM2_like"/>
    <property type="match status" value="1"/>
</dbReference>
<sequence length="658" mass="71787">QFICMKQVELYGNCRTAPLVKVKSSHNTHTCYNEHKPNQDIQKVADLYCSACECALCEDCLPAHEDHPKVVLSQALEQHRNRLQERLGAVQNRLPQISDALSFVREILQQLTNQRASIEEDIQSSFEDLHKQLEVRKSVLLMELEVTYGLKQKVLQAQIDNLTRGDGDITATCTQTEEALAEEASVATLEAEHELEERLKELAILRMPCQPEENDQLDLVMETDGLRKSIHNLGTIVTTSAVASQSEAMGSGLEQCIVGHPASVTIVTRDKSGGACKTGNAILSAEVFTPDGSIVDGEIVDHKNGTYEFVYTVPKEGEFSLALRLYDQHIKGSPFKLTIAKASEVEVEVAKRRGKSPGQKKKGSKRASSALGTPRRKTQNPIEDDLIFKIGTKGRNKGEFTNLQGVAASSNGRILIADSNNQCVQIFSNEGEFKTRFGVRGRSPGQLQRPTGVAVHPSGDIIIADYDNKWVSIFSCEGKFKAKLGSGRLMGPKGVSVDQNGHVIVVDNKACTVFIFQLTGKLIAKFGSRGNGDKQFAGPHFAAVNKNNEIIVTDFHNHSVKVFTAEGELVLKFGSNGEGNGQFNAPTGVAVDINGNIIVADWGNSRIQVFDGSGSFLSYINTSADPLYGPQGLALTSDGHVVVADSGNHCFKVYRYLQ</sequence>
<dbReference type="InterPro" id="IPR011042">
    <property type="entry name" value="6-blade_b-propeller_TolB-like"/>
</dbReference>
<evidence type="ECO:0000256" key="14">
    <source>
        <dbReference type="ARBA" id="ARBA00041590"/>
    </source>
</evidence>
<evidence type="ECO:0000256" key="3">
    <source>
        <dbReference type="ARBA" id="ARBA00008518"/>
    </source>
</evidence>
<dbReference type="InterPro" id="IPR001258">
    <property type="entry name" value="NHL_repeat"/>
</dbReference>
<keyword evidence="11" id="KW-0862">Zinc</keyword>
<dbReference type="Gene3D" id="2.60.40.10">
    <property type="entry name" value="Immunoglobulins"/>
    <property type="match status" value="1"/>
</dbReference>
<comment type="catalytic activity">
    <reaction evidence="1">
        <text>S-ubiquitinyl-[E2 ubiquitin-conjugating enzyme]-L-cysteine + [acceptor protein]-L-lysine = [E2 ubiquitin-conjugating enzyme]-L-cysteine + N(6)-ubiquitinyl-[acceptor protein]-L-lysine.</text>
        <dbReference type="EC" id="2.3.2.27"/>
    </reaction>
</comment>
<evidence type="ECO:0000259" key="22">
    <source>
        <dbReference type="PROSITE" id="PS50119"/>
    </source>
</evidence>
<dbReference type="FunFam" id="2.120.10.30:FF:000004">
    <property type="entry name" value="Tripartite motif containing 2"/>
    <property type="match status" value="1"/>
</dbReference>
<feature type="region of interest" description="Disordered" evidence="21">
    <location>
        <begin position="349"/>
        <end position="378"/>
    </location>
</feature>
<dbReference type="InterPro" id="IPR017868">
    <property type="entry name" value="Filamin/ABP280_repeat-like"/>
</dbReference>
<dbReference type="GO" id="GO:0043161">
    <property type="term" value="P:proteasome-mediated ubiquitin-dependent protein catabolic process"/>
    <property type="evidence" value="ECO:0007669"/>
    <property type="project" value="TreeGrafter"/>
</dbReference>
<evidence type="ECO:0000256" key="13">
    <source>
        <dbReference type="ARBA" id="ARBA00039484"/>
    </source>
</evidence>
<evidence type="ECO:0000256" key="20">
    <source>
        <dbReference type="SAM" id="Coils"/>
    </source>
</evidence>
<evidence type="ECO:0000256" key="5">
    <source>
        <dbReference type="ARBA" id="ARBA00022553"/>
    </source>
</evidence>
<dbReference type="InterPro" id="IPR014756">
    <property type="entry name" value="Ig_E-set"/>
</dbReference>
<dbReference type="GO" id="GO:0061630">
    <property type="term" value="F:ubiquitin protein ligase activity"/>
    <property type="evidence" value="ECO:0007669"/>
    <property type="project" value="UniProtKB-EC"/>
</dbReference>
<feature type="repeat" description="Filamin" evidence="18">
    <location>
        <begin position="238"/>
        <end position="339"/>
    </location>
</feature>
<dbReference type="InterPro" id="IPR001298">
    <property type="entry name" value="Filamin/ABP280_rpt"/>
</dbReference>
<dbReference type="PROSITE" id="PS50119">
    <property type="entry name" value="ZF_BBOX"/>
    <property type="match status" value="1"/>
</dbReference>
<dbReference type="Pfam" id="PF01436">
    <property type="entry name" value="NHL"/>
    <property type="match status" value="6"/>
</dbReference>
<accession>A0A3Q2GQZ2</accession>
<keyword evidence="6" id="KW-0808">Transferase</keyword>
<dbReference type="SUPFAM" id="SSF101898">
    <property type="entry name" value="NHL repeat"/>
    <property type="match status" value="1"/>
</dbReference>
<dbReference type="InterPro" id="IPR057750">
    <property type="entry name" value="TRIM2/3_C"/>
</dbReference>
<dbReference type="Gene3D" id="3.30.160.60">
    <property type="entry name" value="Classic Zinc Finger"/>
    <property type="match status" value="1"/>
</dbReference>
<feature type="repeat" description="NHL" evidence="19">
    <location>
        <begin position="478"/>
        <end position="519"/>
    </location>
</feature>
<reference evidence="23" key="2">
    <citation type="submission" date="2025-09" db="UniProtKB">
        <authorList>
            <consortium name="Ensembl"/>
        </authorList>
    </citation>
    <scope>IDENTIFICATION</scope>
</reference>
<comment type="subunit">
    <text evidence="16">Forms homooligomers. Interacts with TRIM3; this interaction reduces TRIM2 activity. Interacts with myosin V; myosin V may not be a substrate for ubiquitination. Interacts with NEFL. Interacts with phosphorylated BCL2L11. Interacts with SIRPA.</text>
</comment>
<keyword evidence="10" id="KW-0833">Ubl conjugation pathway</keyword>